<feature type="region of interest" description="Disordered" evidence="1">
    <location>
        <begin position="1"/>
        <end position="108"/>
    </location>
</feature>
<feature type="compositionally biased region" description="Basic residues" evidence="1">
    <location>
        <begin position="74"/>
        <end position="89"/>
    </location>
</feature>
<protein>
    <submittedName>
        <fullName evidence="2">Uncharacterized protein</fullName>
    </submittedName>
</protein>
<gene>
    <name evidence="2" type="ORF">AVDCRST_MAG01-01-2922</name>
</gene>
<feature type="compositionally biased region" description="Basic and acidic residues" evidence="1">
    <location>
        <begin position="23"/>
        <end position="48"/>
    </location>
</feature>
<feature type="non-terminal residue" evidence="2">
    <location>
        <position position="1"/>
    </location>
</feature>
<feature type="compositionally biased region" description="Basic residues" evidence="1">
    <location>
        <begin position="99"/>
        <end position="108"/>
    </location>
</feature>
<organism evidence="2">
    <name type="scientific">uncultured Rubrobacteraceae bacterium</name>
    <dbReference type="NCBI Taxonomy" id="349277"/>
    <lineage>
        <taxon>Bacteria</taxon>
        <taxon>Bacillati</taxon>
        <taxon>Actinomycetota</taxon>
        <taxon>Rubrobacteria</taxon>
        <taxon>Rubrobacterales</taxon>
        <taxon>Rubrobacteraceae</taxon>
        <taxon>environmental samples</taxon>
    </lineage>
</organism>
<evidence type="ECO:0000256" key="1">
    <source>
        <dbReference type="SAM" id="MobiDB-lite"/>
    </source>
</evidence>
<dbReference type="EMBL" id="CADCUW010000386">
    <property type="protein sequence ID" value="CAA9430795.1"/>
    <property type="molecule type" value="Genomic_DNA"/>
</dbReference>
<feature type="non-terminal residue" evidence="2">
    <location>
        <position position="130"/>
    </location>
</feature>
<dbReference type="AlphaFoldDB" id="A0A6J4Q0H2"/>
<evidence type="ECO:0000313" key="2">
    <source>
        <dbReference type="EMBL" id="CAA9430795.1"/>
    </source>
</evidence>
<sequence>AFGGGERGRGQKGLRRPQPARALGRDVDGGPRRFERDAGVSEERERVPRRVYGNQRHDSPHRPDGRPAPDGLPRRRPRGRQHSPRRLLARPRTCSPAQRRYHAPRRGRAALQVTARYLPNEGLNQSAKSV</sequence>
<reference evidence="2" key="1">
    <citation type="submission" date="2020-02" db="EMBL/GenBank/DDBJ databases">
        <authorList>
            <person name="Meier V. D."/>
        </authorList>
    </citation>
    <scope>NUCLEOTIDE SEQUENCE</scope>
    <source>
        <strain evidence="2">AVDCRST_MAG01</strain>
    </source>
</reference>
<name>A0A6J4Q0H2_9ACTN</name>
<proteinExistence type="predicted"/>
<feature type="compositionally biased region" description="Basic and acidic residues" evidence="1">
    <location>
        <begin position="55"/>
        <end position="67"/>
    </location>
</feature>
<accession>A0A6J4Q0H2</accession>